<dbReference type="InterPro" id="IPR011989">
    <property type="entry name" value="ARM-like"/>
</dbReference>
<organism evidence="1 2">
    <name type="scientific">Acanthamoeba castellanii (strain ATCC 30010 / Neff)</name>
    <dbReference type="NCBI Taxonomy" id="1257118"/>
    <lineage>
        <taxon>Eukaryota</taxon>
        <taxon>Amoebozoa</taxon>
        <taxon>Discosea</taxon>
        <taxon>Longamoebia</taxon>
        <taxon>Centramoebida</taxon>
        <taxon>Acanthamoebidae</taxon>
        <taxon>Acanthamoeba</taxon>
    </lineage>
</organism>
<proteinExistence type="predicted"/>
<dbReference type="SUPFAM" id="SSF48371">
    <property type="entry name" value="ARM repeat"/>
    <property type="match status" value="1"/>
</dbReference>
<protein>
    <submittedName>
        <fullName evidence="1">Uncharacterized protein</fullName>
    </submittedName>
</protein>
<gene>
    <name evidence="1" type="ORF">ACA1_098190</name>
</gene>
<name>L8GJE8_ACACF</name>
<sequence length="897" mass="99945">MASVERCVLREWQKNQKGGLLVNEAALQFVRVLLGLLSPSTPSPREIATAERRALHKLFAWVFLDYSPHGCLSALLESATSKQSQLLHKAAIFRAIGPHVLELWKQQLQTEDGGDDDDDDADPIEFLYVRHSPKLWHVWLALSADDQTTALLLLRCLSALLEPQLPHQLPPSPATDLYRMTYPEGFSNQSVRKLLEVAARYPDPALRASALLAVSESEWCPHFDATCMQVLVERLEQETNEVVFTAALHVVQTLSCYCDSAQLRALLELFGPRLVATLIKHALPGTPGVPPLLGLCVEHIKNHYTDSLAPLVSLLPVELQQMIAAAREKGLMMARTDEELPEALVCLRTLTKSQPKVAIPMALGGIQHWLDHSGPWQYRVGGLRVLAIFQSFPYGGHLDLVAPHLAFVEECLYDPVVMVRRTSCDTAGMRAQQFPEPDTTVLKLAEQLADPAVCEAALVAIDRFLPLTQSSHGAIAQACQGVLRQPPGRSFEQAISVVQRCHGLNEPQLHAVVDQLLESSVGTLSLREQGAVIGFFHFHRIRERARAIARKCVEIVSSGSAPLVGDKSHERAHLLVRSLALLHEIVKEQAMTHLDWVPDGGESVLLLRLIELLSACADTPPIDGQRALLRFDFSPAGHPSDRVLSGVMAVLRLILERHRELVAAHLDELMPALLHVLEAHGAKRSRDLCVFVGALVTHLPTELRPRIKHLSYALASPCLLPRLNSMALERDWEGMLRLGLHHAGDVDYYLLRLLPAMRLKHFWATSQCEPAAVEGMANLMLALLRDYCASPEARSLQDRVSMVRALVYWLRSADQSYGMPNPTREPALTRLLDRATAALVALLDVVHDDDEHSTQELFQHLRKLDAHEQRQLKYAFNALLPEDHPCLVWREAHLAFW</sequence>
<keyword evidence="2" id="KW-1185">Reference proteome</keyword>
<dbReference type="AlphaFoldDB" id="L8GJE8"/>
<dbReference type="RefSeq" id="XP_004335135.1">
    <property type="nucleotide sequence ID" value="XM_004335087.1"/>
</dbReference>
<reference evidence="1 2" key="1">
    <citation type="journal article" date="2013" name="Genome Biol.">
        <title>Genome of Acanthamoeba castellanii highlights extensive lateral gene transfer and early evolution of tyrosine kinase signaling.</title>
        <authorList>
            <person name="Clarke M."/>
            <person name="Lohan A.J."/>
            <person name="Liu B."/>
            <person name="Lagkouvardos I."/>
            <person name="Roy S."/>
            <person name="Zafar N."/>
            <person name="Bertelli C."/>
            <person name="Schilde C."/>
            <person name="Kianianmomeni A."/>
            <person name="Burglin T.R."/>
            <person name="Frech C."/>
            <person name="Turcotte B."/>
            <person name="Kopec K.O."/>
            <person name="Synnott J.M."/>
            <person name="Choo C."/>
            <person name="Paponov I."/>
            <person name="Finkler A."/>
            <person name="Soon Heng Tan C."/>
            <person name="Hutchins A.P."/>
            <person name="Weinmeier T."/>
            <person name="Rattei T."/>
            <person name="Chu J.S."/>
            <person name="Gimenez G."/>
            <person name="Irimia M."/>
            <person name="Rigden D.J."/>
            <person name="Fitzpatrick D.A."/>
            <person name="Lorenzo-Morales J."/>
            <person name="Bateman A."/>
            <person name="Chiu C.H."/>
            <person name="Tang P."/>
            <person name="Hegemann P."/>
            <person name="Fromm H."/>
            <person name="Raoult D."/>
            <person name="Greub G."/>
            <person name="Miranda-Saavedra D."/>
            <person name="Chen N."/>
            <person name="Nash P."/>
            <person name="Ginger M.L."/>
            <person name="Horn M."/>
            <person name="Schaap P."/>
            <person name="Caler L."/>
            <person name="Loftus B."/>
        </authorList>
    </citation>
    <scope>NUCLEOTIDE SEQUENCE [LARGE SCALE GENOMIC DNA]</scope>
    <source>
        <strain evidence="1 2">Neff</strain>
    </source>
</reference>
<evidence type="ECO:0000313" key="1">
    <source>
        <dbReference type="EMBL" id="ELR13122.1"/>
    </source>
</evidence>
<dbReference type="GeneID" id="14913607"/>
<dbReference type="EMBL" id="KB008103">
    <property type="protein sequence ID" value="ELR13122.1"/>
    <property type="molecule type" value="Genomic_DNA"/>
</dbReference>
<dbReference type="Proteomes" id="UP000011083">
    <property type="component" value="Unassembled WGS sequence"/>
</dbReference>
<dbReference type="KEGG" id="acan:ACA1_098190"/>
<evidence type="ECO:0000313" key="2">
    <source>
        <dbReference type="Proteomes" id="UP000011083"/>
    </source>
</evidence>
<accession>L8GJE8</accession>
<dbReference type="InterPro" id="IPR016024">
    <property type="entry name" value="ARM-type_fold"/>
</dbReference>
<dbReference type="Gene3D" id="1.25.10.10">
    <property type="entry name" value="Leucine-rich Repeat Variant"/>
    <property type="match status" value="1"/>
</dbReference>
<dbReference type="VEuPathDB" id="AmoebaDB:ACA1_098190"/>